<name>A0A383ECQ5_9ZZZZ</name>
<sequence>MNLSVTKRFAYGSAAIFLFLVSLPVLAAAGAKIKIDDTKFFQIGMGYRGSLTVEEDAATSGKDNSFNPATENFRLYTVSQVHKNIQVEFNTELATASDTSGTTADVHRRGVILLDAIAKLDLGVFDLWIGRQLPPSDRSNMDGPYYLNAAWMYPTLTQSFGMLGCAGCNGRDDGIAFHGEVNGGKFKWAYGVFEGLEGGADQEDNVRHTASLTYAF</sequence>
<dbReference type="AlphaFoldDB" id="A0A383ECQ5"/>
<proteinExistence type="predicted"/>
<dbReference type="InterPro" id="IPR023614">
    <property type="entry name" value="Porin_dom_sf"/>
</dbReference>
<protein>
    <recommendedName>
        <fullName evidence="2">Porin domain-containing protein</fullName>
    </recommendedName>
</protein>
<gene>
    <name evidence="1" type="ORF">METZ01_LOCUS506752</name>
</gene>
<dbReference type="EMBL" id="UINC01224324">
    <property type="protein sequence ID" value="SVE53898.1"/>
    <property type="molecule type" value="Genomic_DNA"/>
</dbReference>
<dbReference type="Gene3D" id="2.40.160.10">
    <property type="entry name" value="Porin"/>
    <property type="match status" value="1"/>
</dbReference>
<evidence type="ECO:0008006" key="2">
    <source>
        <dbReference type="Google" id="ProtNLM"/>
    </source>
</evidence>
<evidence type="ECO:0000313" key="1">
    <source>
        <dbReference type="EMBL" id="SVE53898.1"/>
    </source>
</evidence>
<reference evidence="1" key="1">
    <citation type="submission" date="2018-05" db="EMBL/GenBank/DDBJ databases">
        <authorList>
            <person name="Lanie J.A."/>
            <person name="Ng W.-L."/>
            <person name="Kazmierczak K.M."/>
            <person name="Andrzejewski T.M."/>
            <person name="Davidsen T.M."/>
            <person name="Wayne K.J."/>
            <person name="Tettelin H."/>
            <person name="Glass J.I."/>
            <person name="Rusch D."/>
            <person name="Podicherti R."/>
            <person name="Tsui H.-C.T."/>
            <person name="Winkler M.E."/>
        </authorList>
    </citation>
    <scope>NUCLEOTIDE SEQUENCE</scope>
</reference>
<feature type="non-terminal residue" evidence="1">
    <location>
        <position position="216"/>
    </location>
</feature>
<organism evidence="1">
    <name type="scientific">marine metagenome</name>
    <dbReference type="NCBI Taxonomy" id="408172"/>
    <lineage>
        <taxon>unclassified sequences</taxon>
        <taxon>metagenomes</taxon>
        <taxon>ecological metagenomes</taxon>
    </lineage>
</organism>
<accession>A0A383ECQ5</accession>